<evidence type="ECO:0000313" key="2">
    <source>
        <dbReference type="EMBL" id="QJD28685.1"/>
    </source>
</evidence>
<accession>A0A858Q4D4</accession>
<dbReference type="Gene3D" id="3.40.50.2000">
    <property type="entry name" value="Glycogen Phosphorylase B"/>
    <property type="match status" value="1"/>
</dbReference>
<feature type="domain" description="Glycosyl transferase family 28 C-terminal" evidence="1">
    <location>
        <begin position="23"/>
        <end position="128"/>
    </location>
</feature>
<keyword evidence="3" id="KW-1185">Reference proteome</keyword>
<evidence type="ECO:0000313" key="3">
    <source>
        <dbReference type="Proteomes" id="UP000503004"/>
    </source>
</evidence>
<dbReference type="SUPFAM" id="SSF53756">
    <property type="entry name" value="UDP-Glycosyltransferase/glycogen phosphorylase"/>
    <property type="match status" value="1"/>
</dbReference>
<proteinExistence type="predicted"/>
<keyword evidence="2" id="KW-0808">Transferase</keyword>
<dbReference type="KEGG" id="metu:GNH96_01005"/>
<dbReference type="RefSeq" id="WP_323848038.1">
    <property type="nucleotide sequence ID" value="NZ_CP046565.1"/>
</dbReference>
<gene>
    <name evidence="2" type="ORF">GNH96_01005</name>
</gene>
<organism evidence="2 3">
    <name type="scientific">Methylococcus geothermalis</name>
    <dbReference type="NCBI Taxonomy" id="2681310"/>
    <lineage>
        <taxon>Bacteria</taxon>
        <taxon>Pseudomonadati</taxon>
        <taxon>Pseudomonadota</taxon>
        <taxon>Gammaproteobacteria</taxon>
        <taxon>Methylococcales</taxon>
        <taxon>Methylococcaceae</taxon>
        <taxon>Methylococcus</taxon>
    </lineage>
</organism>
<dbReference type="AlphaFoldDB" id="A0A858Q4D4"/>
<protein>
    <submittedName>
        <fullName evidence="2">Glycosyl transferase family 28</fullName>
    </submittedName>
</protein>
<dbReference type="Proteomes" id="UP000503004">
    <property type="component" value="Chromosome"/>
</dbReference>
<dbReference type="GO" id="GO:0016758">
    <property type="term" value="F:hexosyltransferase activity"/>
    <property type="evidence" value="ECO:0007669"/>
    <property type="project" value="InterPro"/>
</dbReference>
<dbReference type="InterPro" id="IPR007235">
    <property type="entry name" value="Glyco_trans_28_C"/>
</dbReference>
<sequence>MADPVGASGPPRRAPLHRGRALIFLTVGSQVPFDRLSRSVDAWAARHPQTEVFGQIGRTAWRPAAMRWAEVMEAGEYLDLLKQAKVIVAHAGMGTVISAAEHGKPLIVMPRRADLGEHRNDHQEFTAKWLMTRPGISVVHDENELHAALDKADTLVPPDGLNSESCQRMVAVLREFIFDGVRPFQ</sequence>
<dbReference type="EMBL" id="CP046565">
    <property type="protein sequence ID" value="QJD28685.1"/>
    <property type="molecule type" value="Genomic_DNA"/>
</dbReference>
<dbReference type="Pfam" id="PF04101">
    <property type="entry name" value="Glyco_tran_28_C"/>
    <property type="match status" value="1"/>
</dbReference>
<name>A0A858Q4D4_9GAMM</name>
<reference evidence="3" key="1">
    <citation type="submission" date="2019-12" db="EMBL/GenBank/DDBJ databases">
        <authorList>
            <person name="Awala S.I."/>
            <person name="Rhee S.K."/>
        </authorList>
    </citation>
    <scope>NUCLEOTIDE SEQUENCE [LARGE SCALE GENOMIC DNA]</scope>
    <source>
        <strain evidence="3">IM1</strain>
    </source>
</reference>
<evidence type="ECO:0000259" key="1">
    <source>
        <dbReference type="Pfam" id="PF04101"/>
    </source>
</evidence>